<evidence type="ECO:0000313" key="3">
    <source>
        <dbReference type="Proteomes" id="UP001628193"/>
    </source>
</evidence>
<keyword evidence="3" id="KW-1185">Reference proteome</keyword>
<dbReference type="Gene3D" id="3.90.1210.10">
    <property type="entry name" value="Antifreeze-like/N-acetylneuraminic acid synthase C-terminal domain"/>
    <property type="match status" value="1"/>
</dbReference>
<dbReference type="Proteomes" id="UP001628193">
    <property type="component" value="Unassembled WGS sequence"/>
</dbReference>
<dbReference type="InterPro" id="IPR020007">
    <property type="entry name" value="NeuB/NeuA"/>
</dbReference>
<dbReference type="SUPFAM" id="SSF51569">
    <property type="entry name" value="Aldolase"/>
    <property type="match status" value="1"/>
</dbReference>
<accession>A0ABQ0C686</accession>
<name>A0ABQ0C686_9PROT</name>
<comment type="caution">
    <text evidence="2">The sequence shown here is derived from an EMBL/GenBank/DDBJ whole genome shotgun (WGS) entry which is preliminary data.</text>
</comment>
<dbReference type="InterPro" id="IPR036732">
    <property type="entry name" value="AFP_Neu5c_C_sf"/>
</dbReference>
<organism evidence="2 3">
    <name type="scientific">Candidatus Magnetaquiglobus chichijimensis</name>
    <dbReference type="NCBI Taxonomy" id="3141448"/>
    <lineage>
        <taxon>Bacteria</taxon>
        <taxon>Pseudomonadati</taxon>
        <taxon>Pseudomonadota</taxon>
        <taxon>Magnetococcia</taxon>
        <taxon>Magnetococcales</taxon>
        <taxon>Candidatus Magnetaquicoccaceae</taxon>
        <taxon>Candidatus Magnetaquiglobus</taxon>
    </lineage>
</organism>
<sequence>MNPSQTTRAYVIAEAGVNHNGDLDLARRLVDAAAQAGADAVKFQTFRAEDLVSRHAPKADYQRLSTHPEESQLAMIRQLELDHAAHRILHDHCRERGIAFLSTPFDPVSLEFLVAGMGLETIKLSSGEVTNGPFLVRVGATGKRVILSTGMSTLNEISVALGALAFGMIMGDFPPEPDDFARVRRHPEGAAQLQKNVTLLHCTTEYPAPFAEVNLRAMENLGDTFGLPVGYSDHTPGIAIPIAAVARGACVIEKHFTLDRTLPGPDHRASLEPDELTGMVEAIRQVELALGDGRKRPMPSEMGNREVARKSLVAIAPIRCGEPFTSANLGVKRPGNGISPMAYWQWLGRVASRDYPLDALIEP</sequence>
<evidence type="ECO:0000259" key="1">
    <source>
        <dbReference type="PROSITE" id="PS50844"/>
    </source>
</evidence>
<evidence type="ECO:0000313" key="2">
    <source>
        <dbReference type="EMBL" id="GAB0056225.1"/>
    </source>
</evidence>
<gene>
    <name evidence="2" type="primary">legI</name>
    <name evidence="2" type="ORF">SIID45300_00530</name>
</gene>
<proteinExistence type="predicted"/>
<dbReference type="InterPro" id="IPR006190">
    <property type="entry name" value="SAF_AFP_Neu5Ac"/>
</dbReference>
<dbReference type="EMBL" id="BAAFGK010000002">
    <property type="protein sequence ID" value="GAB0056225.1"/>
    <property type="molecule type" value="Genomic_DNA"/>
</dbReference>
<dbReference type="RefSeq" id="WP_420903942.1">
    <property type="nucleotide sequence ID" value="NZ_BAAFGK010000002.1"/>
</dbReference>
<protein>
    <submittedName>
        <fullName evidence="2">N,N'-diacetyllegionaminic acid synthase</fullName>
        <ecNumber evidence="2">2.5.1.101</ecNumber>
    </submittedName>
</protein>
<dbReference type="InterPro" id="IPR057736">
    <property type="entry name" value="SAF_PseI/NeuA/NeuB"/>
</dbReference>
<dbReference type="InterPro" id="IPR013785">
    <property type="entry name" value="Aldolase_TIM"/>
</dbReference>
<dbReference type="InterPro" id="IPR051690">
    <property type="entry name" value="PseI-like"/>
</dbReference>
<dbReference type="PROSITE" id="PS50844">
    <property type="entry name" value="AFP_LIKE"/>
    <property type="match status" value="1"/>
</dbReference>
<dbReference type="EC" id="2.5.1.101" evidence="2"/>
<dbReference type="PANTHER" id="PTHR42966:SF1">
    <property type="entry name" value="SIALIC ACID SYNTHASE"/>
    <property type="match status" value="1"/>
</dbReference>
<dbReference type="SUPFAM" id="SSF51269">
    <property type="entry name" value="AFP III-like domain"/>
    <property type="match status" value="1"/>
</dbReference>
<feature type="domain" description="AFP-like" evidence="1">
    <location>
        <begin position="311"/>
        <end position="363"/>
    </location>
</feature>
<dbReference type="NCBIfam" id="TIGR03569">
    <property type="entry name" value="NeuB_NnaB"/>
    <property type="match status" value="1"/>
</dbReference>
<reference evidence="2 3" key="2">
    <citation type="submission" date="2024-09" db="EMBL/GenBank/DDBJ databases">
        <title>Draft genome sequence of Candidatus Magnetaquicoccaceae bacterium FCR-1.</title>
        <authorList>
            <person name="Shimoshige H."/>
            <person name="Shimamura S."/>
            <person name="Taoka A."/>
            <person name="Kobayashi H."/>
            <person name="Maekawa T."/>
        </authorList>
    </citation>
    <scope>NUCLEOTIDE SEQUENCE [LARGE SCALE GENOMIC DNA]</scope>
    <source>
        <strain evidence="2 3">FCR-1</strain>
    </source>
</reference>
<dbReference type="PANTHER" id="PTHR42966">
    <property type="entry name" value="N-ACETYLNEURAMINATE SYNTHASE"/>
    <property type="match status" value="1"/>
</dbReference>
<dbReference type="Pfam" id="PF03102">
    <property type="entry name" value="NeuB"/>
    <property type="match status" value="1"/>
</dbReference>
<dbReference type="GO" id="GO:0016740">
    <property type="term" value="F:transferase activity"/>
    <property type="evidence" value="ECO:0007669"/>
    <property type="project" value="UniProtKB-KW"/>
</dbReference>
<dbReference type="Gene3D" id="3.20.20.70">
    <property type="entry name" value="Aldolase class I"/>
    <property type="match status" value="1"/>
</dbReference>
<dbReference type="InterPro" id="IPR013132">
    <property type="entry name" value="PseI/NeuA/B-like_N"/>
</dbReference>
<keyword evidence="2" id="KW-0808">Transferase</keyword>
<dbReference type="CDD" id="cd11615">
    <property type="entry name" value="SAF_NeuB_like"/>
    <property type="match status" value="1"/>
</dbReference>
<reference evidence="2 3" key="1">
    <citation type="submission" date="2024-05" db="EMBL/GenBank/DDBJ databases">
        <authorList>
            <consortium name="Candidatus Magnetaquicoccaceae bacterium FCR-1 genome sequencing consortium"/>
            <person name="Shimoshige H."/>
            <person name="Shimamura S."/>
            <person name="Taoka A."/>
            <person name="Kobayashi H."/>
            <person name="Maekawa T."/>
        </authorList>
    </citation>
    <scope>NUCLEOTIDE SEQUENCE [LARGE SCALE GENOMIC DNA]</scope>
    <source>
        <strain evidence="2 3">FCR-1</strain>
    </source>
</reference>